<name>A0A5C6RGX3_9BACT</name>
<sequence length="58" mass="6532">MWFAPSGLHTRLGENAREIGYWINANYLKQGYATETVKALIKAAILNLTFYPISPCTL</sequence>
<accession>A0A5C6RGX3</accession>
<keyword evidence="3" id="KW-1185">Reference proteome</keyword>
<dbReference type="RefSeq" id="WP_147169765.1">
    <property type="nucleotide sequence ID" value="NZ_VOOR01000158.1"/>
</dbReference>
<dbReference type="Gene3D" id="3.40.630.30">
    <property type="match status" value="1"/>
</dbReference>
<dbReference type="GO" id="GO:0016747">
    <property type="term" value="F:acyltransferase activity, transferring groups other than amino-acyl groups"/>
    <property type="evidence" value="ECO:0007669"/>
    <property type="project" value="InterPro"/>
</dbReference>
<dbReference type="InterPro" id="IPR000182">
    <property type="entry name" value="GNAT_dom"/>
</dbReference>
<proteinExistence type="predicted"/>
<keyword evidence="2" id="KW-0808">Transferase</keyword>
<evidence type="ECO:0000259" key="1">
    <source>
        <dbReference type="Pfam" id="PF13302"/>
    </source>
</evidence>
<dbReference type="Proteomes" id="UP000321580">
    <property type="component" value="Unassembled WGS sequence"/>
</dbReference>
<reference evidence="2 3" key="1">
    <citation type="submission" date="2019-08" db="EMBL/GenBank/DDBJ databases">
        <title>Genome of Phaeodactylibacter luteus.</title>
        <authorList>
            <person name="Bowman J.P."/>
        </authorList>
    </citation>
    <scope>NUCLEOTIDE SEQUENCE [LARGE SCALE GENOMIC DNA]</scope>
    <source>
        <strain evidence="2 3">KCTC 42180</strain>
    </source>
</reference>
<feature type="domain" description="N-acetyltransferase" evidence="1">
    <location>
        <begin position="7"/>
        <end position="46"/>
    </location>
</feature>
<organism evidence="2 3">
    <name type="scientific">Phaeodactylibacter luteus</name>
    <dbReference type="NCBI Taxonomy" id="1564516"/>
    <lineage>
        <taxon>Bacteria</taxon>
        <taxon>Pseudomonadati</taxon>
        <taxon>Bacteroidota</taxon>
        <taxon>Saprospiria</taxon>
        <taxon>Saprospirales</taxon>
        <taxon>Haliscomenobacteraceae</taxon>
        <taxon>Phaeodactylibacter</taxon>
    </lineage>
</organism>
<gene>
    <name evidence="2" type="ORF">FRY97_21940</name>
</gene>
<dbReference type="OrthoDB" id="9811523at2"/>
<dbReference type="AlphaFoldDB" id="A0A5C6RGX3"/>
<comment type="caution">
    <text evidence="2">The sequence shown here is derived from an EMBL/GenBank/DDBJ whole genome shotgun (WGS) entry which is preliminary data.</text>
</comment>
<dbReference type="InterPro" id="IPR016181">
    <property type="entry name" value="Acyl_CoA_acyltransferase"/>
</dbReference>
<dbReference type="SUPFAM" id="SSF55729">
    <property type="entry name" value="Acyl-CoA N-acyltransferases (Nat)"/>
    <property type="match status" value="1"/>
</dbReference>
<evidence type="ECO:0000313" key="2">
    <source>
        <dbReference type="EMBL" id="TXB55226.1"/>
    </source>
</evidence>
<dbReference type="EMBL" id="VOOR01000158">
    <property type="protein sequence ID" value="TXB55226.1"/>
    <property type="molecule type" value="Genomic_DNA"/>
</dbReference>
<protein>
    <submittedName>
        <fullName evidence="2">GNAT family N-acetyltransferase</fullName>
    </submittedName>
</protein>
<evidence type="ECO:0000313" key="3">
    <source>
        <dbReference type="Proteomes" id="UP000321580"/>
    </source>
</evidence>
<dbReference type="Pfam" id="PF13302">
    <property type="entry name" value="Acetyltransf_3"/>
    <property type="match status" value="1"/>
</dbReference>